<feature type="transmembrane region" description="Helical" evidence="6">
    <location>
        <begin position="233"/>
        <end position="254"/>
    </location>
</feature>
<evidence type="ECO:0000256" key="6">
    <source>
        <dbReference type="SAM" id="Phobius"/>
    </source>
</evidence>
<dbReference type="AlphaFoldDB" id="A0A9N7JNU5"/>
<evidence type="ECO:0000256" key="2">
    <source>
        <dbReference type="ARBA" id="ARBA00022475"/>
    </source>
</evidence>
<dbReference type="GO" id="GO:0005886">
    <property type="term" value="C:plasma membrane"/>
    <property type="evidence" value="ECO:0007669"/>
    <property type="project" value="UniProtKB-SubCell"/>
</dbReference>
<evidence type="ECO:0000256" key="4">
    <source>
        <dbReference type="ARBA" id="ARBA00022989"/>
    </source>
</evidence>
<accession>A0A9N7JNU5</accession>
<reference evidence="8 9" key="1">
    <citation type="submission" date="2017-09" db="EMBL/GenBank/DDBJ databases">
        <authorList>
            <person name="Thomas P."/>
            <person name="Seyboldt C."/>
        </authorList>
    </citation>
    <scope>NUCLEOTIDE SEQUENCE [LARGE SCALE GENOMIC DNA]</scope>
    <source>
        <strain evidence="8 9">DSM 7534</strain>
    </source>
</reference>
<feature type="transmembrane region" description="Helical" evidence="6">
    <location>
        <begin position="347"/>
        <end position="367"/>
    </location>
</feature>
<gene>
    <name evidence="8" type="ORF">CP523_02330</name>
</gene>
<feature type="transmembrane region" description="Helical" evidence="6">
    <location>
        <begin position="199"/>
        <end position="221"/>
    </location>
</feature>
<feature type="domain" description="ComEC/Rec2-related protein" evidence="7">
    <location>
        <begin position="182"/>
        <end position="426"/>
    </location>
</feature>
<keyword evidence="3 6" id="KW-0812">Transmembrane</keyword>
<proteinExistence type="predicted"/>
<dbReference type="PANTHER" id="PTHR30619:SF1">
    <property type="entry name" value="RECOMBINATION PROTEIN 2"/>
    <property type="match status" value="1"/>
</dbReference>
<sequence length="565" mass="65628">MYLKELQDKKDYLIYIFCIFILSSITYEIYSKYKWLAILIASCFFILIYFYKNLSFFLIIIIFYIISLFNNIFYYGYTPKNIEIVRVNSLNYYGGIGEVKGRELYLEGNLKEVKIGERIFAQGKFLKDKRASKGNLGTYEIKKYEKINDDFKTKIYRLREYIFNKIKKKLGERRAALITSISFGYREFLDNEDKSDMKALGVMHVIAVSGLHMAIVYGVLIKLFSKSVAPVIAFIYVIFTGSSLSTIRAYIMLLCMSLAIPLRRNYNPLTALSLAGSILLIYNPSSVFEVGFQLSFFATLGIILFNKKINKILYKFPKYIREGISICISAQIFTFPVLLIYFQEFSLGFIIGNLLISPLISIVVILGNLLSITLFLPNIFNYICFITYYVTLWLDNITDMLIDIFPSVTYLNENIALFYIFFIITIYFYKKGFKSFIYLPVLALIYISIIIYSPIPKIKYYKDGAILLSYKGDRILHTLKKDVDLNKIKKISLAKRIYKNNEKLMIGNNLSLNKEGGNFLLNNNGKKYLLLLTKKNFKSDYDIINFRNGDFDEVLIFPSRVLILD</sequence>
<dbReference type="InterPro" id="IPR004477">
    <property type="entry name" value="ComEC_N"/>
</dbReference>
<name>A0A9N7JNU5_CLOSE</name>
<feature type="transmembrane region" description="Helical" evidence="6">
    <location>
        <begin position="414"/>
        <end position="429"/>
    </location>
</feature>
<evidence type="ECO:0000256" key="5">
    <source>
        <dbReference type="ARBA" id="ARBA00023136"/>
    </source>
</evidence>
<evidence type="ECO:0000313" key="8">
    <source>
        <dbReference type="EMBL" id="AYE35800.1"/>
    </source>
</evidence>
<dbReference type="Proteomes" id="UP000280586">
    <property type="component" value="Chromosome"/>
</dbReference>
<evidence type="ECO:0000313" key="9">
    <source>
        <dbReference type="Proteomes" id="UP000280586"/>
    </source>
</evidence>
<protein>
    <submittedName>
        <fullName evidence="8">Competence protein</fullName>
    </submittedName>
</protein>
<keyword evidence="4 6" id="KW-1133">Transmembrane helix</keyword>
<dbReference type="EMBL" id="CP023671">
    <property type="protein sequence ID" value="AYE35800.1"/>
    <property type="molecule type" value="Genomic_DNA"/>
</dbReference>
<dbReference type="Pfam" id="PF03772">
    <property type="entry name" value="Competence"/>
    <property type="match status" value="1"/>
</dbReference>
<feature type="transmembrane region" description="Helical" evidence="6">
    <location>
        <begin position="266"/>
        <end position="284"/>
    </location>
</feature>
<dbReference type="InterPro" id="IPR052159">
    <property type="entry name" value="Competence_DNA_uptake"/>
</dbReference>
<evidence type="ECO:0000256" key="1">
    <source>
        <dbReference type="ARBA" id="ARBA00004651"/>
    </source>
</evidence>
<keyword evidence="5 6" id="KW-0472">Membrane</keyword>
<feature type="transmembrane region" description="Helical" evidence="6">
    <location>
        <begin position="12"/>
        <end position="30"/>
    </location>
</feature>
<comment type="subcellular location">
    <subcellularLocation>
        <location evidence="1">Cell membrane</location>
        <topology evidence="1">Multi-pass membrane protein</topology>
    </subcellularLocation>
</comment>
<feature type="transmembrane region" description="Helical" evidence="6">
    <location>
        <begin position="374"/>
        <end position="394"/>
    </location>
</feature>
<dbReference type="PANTHER" id="PTHR30619">
    <property type="entry name" value="DNA INTERNALIZATION/COMPETENCE PROTEIN COMEC/REC2"/>
    <property type="match status" value="1"/>
</dbReference>
<feature type="transmembrane region" description="Helical" evidence="6">
    <location>
        <begin position="436"/>
        <end position="455"/>
    </location>
</feature>
<evidence type="ECO:0000259" key="7">
    <source>
        <dbReference type="Pfam" id="PF03772"/>
    </source>
</evidence>
<keyword evidence="2" id="KW-1003">Cell membrane</keyword>
<evidence type="ECO:0000256" key="3">
    <source>
        <dbReference type="ARBA" id="ARBA00022692"/>
    </source>
</evidence>
<feature type="transmembrane region" description="Helical" evidence="6">
    <location>
        <begin position="290"/>
        <end position="307"/>
    </location>
</feature>
<dbReference type="OrthoDB" id="9761531at2"/>
<feature type="transmembrane region" description="Helical" evidence="6">
    <location>
        <begin position="319"/>
        <end position="341"/>
    </location>
</feature>
<feature type="transmembrane region" description="Helical" evidence="6">
    <location>
        <begin position="57"/>
        <end position="77"/>
    </location>
</feature>
<organism evidence="8 9">
    <name type="scientific">Clostridium septicum</name>
    <dbReference type="NCBI Taxonomy" id="1504"/>
    <lineage>
        <taxon>Bacteria</taxon>
        <taxon>Bacillati</taxon>
        <taxon>Bacillota</taxon>
        <taxon>Clostridia</taxon>
        <taxon>Eubacteriales</taxon>
        <taxon>Clostridiaceae</taxon>
        <taxon>Clostridium</taxon>
    </lineage>
</organism>
<dbReference type="KEGG" id="csep:CP523_02330"/>
<dbReference type="NCBIfam" id="TIGR00360">
    <property type="entry name" value="ComEC_N-term"/>
    <property type="match status" value="1"/>
</dbReference>